<dbReference type="CDD" id="cd08422">
    <property type="entry name" value="PBP2_CrgA_like"/>
    <property type="match status" value="1"/>
</dbReference>
<dbReference type="InterPro" id="IPR005119">
    <property type="entry name" value="LysR_subst-bd"/>
</dbReference>
<accession>A0A1B4LHW1</accession>
<dbReference type="Gene3D" id="1.10.10.10">
    <property type="entry name" value="Winged helix-like DNA-binding domain superfamily/Winged helix DNA-binding domain"/>
    <property type="match status" value="1"/>
</dbReference>
<sequence>MNQLQAMRVFTRVVELSSFNLAARQLGMSAAAVTRSVGMLEAHLNMRLLNRTTRSLSLTETGREYLDGCRTIIEKLDEIESNLAQATRDPRGTLRIAASATSVAAGLGALLSTYRANHPRVRFDVTTFDTHVDMVEGGYDVCFCDDRRLINATCVSRMLMNVRDVVVASPEYLARHGTPNDPVELNEHSLLTVSNGTARSWEFSDVDGSYRVYTGNALASTGSMMVRLAALNHMGITQLPQPLVADDLARGTLLPLLGRYEVNGGPRCVSMLYPSRNYLTLKVRSFIDYVVDHYRAHERAAVRLAAA</sequence>
<dbReference type="Proteomes" id="UP000243680">
    <property type="component" value="Chromosome 3"/>
</dbReference>
<dbReference type="PROSITE" id="PS50931">
    <property type="entry name" value="HTH_LYSR"/>
    <property type="match status" value="1"/>
</dbReference>
<dbReference type="RefSeq" id="WP_059461603.1">
    <property type="nucleotide sequence ID" value="NZ_CP013421.1"/>
</dbReference>
<keyword evidence="3" id="KW-0238">DNA-binding</keyword>
<dbReference type="EMBL" id="CP013421">
    <property type="protein sequence ID" value="AOJ76705.1"/>
    <property type="molecule type" value="Genomic_DNA"/>
</dbReference>
<dbReference type="InterPro" id="IPR036390">
    <property type="entry name" value="WH_DNA-bd_sf"/>
</dbReference>
<dbReference type="GO" id="GO:0006351">
    <property type="term" value="P:DNA-templated transcription"/>
    <property type="evidence" value="ECO:0007669"/>
    <property type="project" value="TreeGrafter"/>
</dbReference>
<keyword evidence="2" id="KW-0805">Transcription regulation</keyword>
<dbReference type="SUPFAM" id="SSF53850">
    <property type="entry name" value="Periplasmic binding protein-like II"/>
    <property type="match status" value="1"/>
</dbReference>
<reference evidence="6 7" key="1">
    <citation type="submission" date="2015-12" db="EMBL/GenBank/DDBJ databases">
        <title>Diversity of Burkholderia near neighbor genomes.</title>
        <authorList>
            <person name="Sahl J."/>
            <person name="Wagner D."/>
            <person name="Keim P."/>
        </authorList>
    </citation>
    <scope>NUCLEOTIDE SEQUENCE [LARGE SCALE GENOMIC DNA]</scope>
    <source>
        <strain evidence="6 7">MSMB0783</strain>
    </source>
</reference>
<dbReference type="Pfam" id="PF00126">
    <property type="entry name" value="HTH_1"/>
    <property type="match status" value="1"/>
</dbReference>
<gene>
    <name evidence="6" type="ORF">WJ35_16630</name>
</gene>
<organism evidence="6 7">
    <name type="scientific">Burkholderia ubonensis</name>
    <dbReference type="NCBI Taxonomy" id="101571"/>
    <lineage>
        <taxon>Bacteria</taxon>
        <taxon>Pseudomonadati</taxon>
        <taxon>Pseudomonadota</taxon>
        <taxon>Betaproteobacteria</taxon>
        <taxon>Burkholderiales</taxon>
        <taxon>Burkholderiaceae</taxon>
        <taxon>Burkholderia</taxon>
        <taxon>Burkholderia cepacia complex</taxon>
    </lineage>
</organism>
<proteinExistence type="inferred from homology"/>
<dbReference type="SUPFAM" id="SSF46785">
    <property type="entry name" value="Winged helix' DNA-binding domain"/>
    <property type="match status" value="1"/>
</dbReference>
<evidence type="ECO:0000313" key="7">
    <source>
        <dbReference type="Proteomes" id="UP000243680"/>
    </source>
</evidence>
<evidence type="ECO:0000256" key="4">
    <source>
        <dbReference type="ARBA" id="ARBA00023163"/>
    </source>
</evidence>
<evidence type="ECO:0000256" key="1">
    <source>
        <dbReference type="ARBA" id="ARBA00009437"/>
    </source>
</evidence>
<feature type="domain" description="HTH lysR-type" evidence="5">
    <location>
        <begin position="1"/>
        <end position="59"/>
    </location>
</feature>
<protein>
    <submittedName>
        <fullName evidence="6">LysR family transcriptional regulator</fullName>
    </submittedName>
</protein>
<dbReference type="InterPro" id="IPR058163">
    <property type="entry name" value="LysR-type_TF_proteobact-type"/>
</dbReference>
<dbReference type="InterPro" id="IPR036388">
    <property type="entry name" value="WH-like_DNA-bd_sf"/>
</dbReference>
<evidence type="ECO:0000313" key="6">
    <source>
        <dbReference type="EMBL" id="AOJ76705.1"/>
    </source>
</evidence>
<evidence type="ECO:0000256" key="3">
    <source>
        <dbReference type="ARBA" id="ARBA00023125"/>
    </source>
</evidence>
<dbReference type="InterPro" id="IPR000847">
    <property type="entry name" value="LysR_HTH_N"/>
</dbReference>
<dbReference type="AlphaFoldDB" id="A0A1B4LHW1"/>
<name>A0A1B4LHW1_9BURK</name>
<dbReference type="FunFam" id="1.10.10.10:FF:000001">
    <property type="entry name" value="LysR family transcriptional regulator"/>
    <property type="match status" value="1"/>
</dbReference>
<dbReference type="PANTHER" id="PTHR30537:SF35">
    <property type="entry name" value="TRANSCRIPTIONAL REGULATORY PROTEIN"/>
    <property type="match status" value="1"/>
</dbReference>
<dbReference type="GO" id="GO:0003700">
    <property type="term" value="F:DNA-binding transcription factor activity"/>
    <property type="evidence" value="ECO:0007669"/>
    <property type="project" value="InterPro"/>
</dbReference>
<dbReference type="Gene3D" id="3.40.190.290">
    <property type="match status" value="1"/>
</dbReference>
<dbReference type="GO" id="GO:0043565">
    <property type="term" value="F:sequence-specific DNA binding"/>
    <property type="evidence" value="ECO:0007669"/>
    <property type="project" value="TreeGrafter"/>
</dbReference>
<keyword evidence="4" id="KW-0804">Transcription</keyword>
<comment type="similarity">
    <text evidence="1">Belongs to the LysR transcriptional regulatory family.</text>
</comment>
<evidence type="ECO:0000259" key="5">
    <source>
        <dbReference type="PROSITE" id="PS50931"/>
    </source>
</evidence>
<dbReference type="PANTHER" id="PTHR30537">
    <property type="entry name" value="HTH-TYPE TRANSCRIPTIONAL REGULATOR"/>
    <property type="match status" value="1"/>
</dbReference>
<dbReference type="Pfam" id="PF03466">
    <property type="entry name" value="LysR_substrate"/>
    <property type="match status" value="1"/>
</dbReference>
<evidence type="ECO:0000256" key="2">
    <source>
        <dbReference type="ARBA" id="ARBA00023015"/>
    </source>
</evidence>